<dbReference type="GO" id="GO:0016301">
    <property type="term" value="F:kinase activity"/>
    <property type="evidence" value="ECO:0007669"/>
    <property type="project" value="UniProtKB-KW"/>
</dbReference>
<reference evidence="8 9" key="1">
    <citation type="submission" date="2019-01" db="EMBL/GenBank/DDBJ databases">
        <authorList>
            <person name="Li J."/>
        </authorList>
    </citation>
    <scope>NUCLEOTIDE SEQUENCE [LARGE SCALE GENOMIC DNA]</scope>
    <source>
        <strain evidence="8 9">CCUG 35506</strain>
    </source>
</reference>
<keyword evidence="2 6" id="KW-0808">Transferase</keyword>
<name>A0A4Q2JMV8_9MICO</name>
<dbReference type="InterPro" id="IPR011611">
    <property type="entry name" value="PfkB_dom"/>
</dbReference>
<feature type="domain" description="Carbohydrate kinase PfkB" evidence="7">
    <location>
        <begin position="18"/>
        <end position="282"/>
    </location>
</feature>
<dbReference type="GO" id="GO:0005975">
    <property type="term" value="P:carbohydrate metabolic process"/>
    <property type="evidence" value="ECO:0007669"/>
    <property type="project" value="InterPro"/>
</dbReference>
<evidence type="ECO:0000256" key="5">
    <source>
        <dbReference type="ARBA" id="ARBA00022840"/>
    </source>
</evidence>
<keyword evidence="4 8" id="KW-0418">Kinase</keyword>
<dbReference type="AlphaFoldDB" id="A0A4Q2JMV8"/>
<dbReference type="InterPro" id="IPR002173">
    <property type="entry name" value="Carboh/pur_kinase_PfkB_CS"/>
</dbReference>
<dbReference type="PANTHER" id="PTHR46566">
    <property type="entry name" value="1-PHOSPHOFRUCTOKINASE-RELATED"/>
    <property type="match status" value="1"/>
</dbReference>
<dbReference type="Pfam" id="PF00294">
    <property type="entry name" value="PfkB"/>
    <property type="match status" value="1"/>
</dbReference>
<dbReference type="OrthoDB" id="3206700at2"/>
<gene>
    <name evidence="8" type="ORF">ESP57_05855</name>
</gene>
<evidence type="ECO:0000259" key="7">
    <source>
        <dbReference type="Pfam" id="PF00294"/>
    </source>
</evidence>
<dbReference type="InterPro" id="IPR017583">
    <property type="entry name" value="Tagatose/fructose_Pkinase"/>
</dbReference>
<evidence type="ECO:0000256" key="6">
    <source>
        <dbReference type="PIRNR" id="PIRNR000535"/>
    </source>
</evidence>
<dbReference type="GO" id="GO:0016773">
    <property type="term" value="F:phosphotransferase activity, alcohol group as acceptor"/>
    <property type="evidence" value="ECO:0007669"/>
    <property type="project" value="InterPro"/>
</dbReference>
<keyword evidence="9" id="KW-1185">Reference proteome</keyword>
<keyword evidence="5" id="KW-0067">ATP-binding</keyword>
<accession>A0A4Q2JMV8</accession>
<evidence type="ECO:0000256" key="2">
    <source>
        <dbReference type="ARBA" id="ARBA00022679"/>
    </source>
</evidence>
<dbReference type="PIRSF" id="PIRSF000535">
    <property type="entry name" value="1PFK/6PFK/LacC"/>
    <property type="match status" value="1"/>
</dbReference>
<comment type="similarity">
    <text evidence="1">Belongs to the carbohydrate kinase PfkB family.</text>
</comment>
<evidence type="ECO:0000313" key="9">
    <source>
        <dbReference type="Proteomes" id="UP000292935"/>
    </source>
</evidence>
<protein>
    <submittedName>
        <fullName evidence="8">Phosphofructokinase</fullName>
    </submittedName>
</protein>
<dbReference type="SUPFAM" id="SSF53613">
    <property type="entry name" value="Ribokinase-like"/>
    <property type="match status" value="1"/>
</dbReference>
<keyword evidence="3" id="KW-0547">Nucleotide-binding</keyword>
<comment type="caution">
    <text evidence="8">The sequence shown here is derived from an EMBL/GenBank/DDBJ whole genome shotgun (WGS) entry which is preliminary data.</text>
</comment>
<dbReference type="GO" id="GO:0005524">
    <property type="term" value="F:ATP binding"/>
    <property type="evidence" value="ECO:0007669"/>
    <property type="project" value="UniProtKB-KW"/>
</dbReference>
<evidence type="ECO:0000256" key="3">
    <source>
        <dbReference type="ARBA" id="ARBA00022741"/>
    </source>
</evidence>
<dbReference type="PANTHER" id="PTHR46566:SF2">
    <property type="entry name" value="ATP-DEPENDENT 6-PHOSPHOFRUCTOKINASE ISOZYME 2"/>
    <property type="match status" value="1"/>
</dbReference>
<dbReference type="Proteomes" id="UP000292935">
    <property type="component" value="Unassembled WGS sequence"/>
</dbReference>
<evidence type="ECO:0000313" key="8">
    <source>
        <dbReference type="EMBL" id="RXZ49525.1"/>
    </source>
</evidence>
<evidence type="ECO:0000256" key="1">
    <source>
        <dbReference type="ARBA" id="ARBA00010688"/>
    </source>
</evidence>
<sequence>MIFAPSPLLTVTIEGGARGTELHVHAGGQGVWQSKMLRTLGAEVSICGVLTGESGRVVQHLLEDDGLTVHAVHRDGRGGAYVHDRRSGERVEVVELAGDPLSRHELDELYTTTIREAMSADLVLLSGPAGDGVLPDDVYRRLASDLTAAERTVVVDLAGGRLAAALEGGVRLAKVSETELEAVDASSSASMAGLIASATRLRDAGARSVVVTRAGRPAVLIDGDEVSTVHAPVMEAVDPSGAGDSFTAALAASLAEGDSLHGAVALAAAAGALNVTRHGLGTGDAEAIRRLSTQVEIIRADREAHAQLSPDELAGRLEVDER</sequence>
<dbReference type="EMBL" id="SDPO01000002">
    <property type="protein sequence ID" value="RXZ49525.1"/>
    <property type="molecule type" value="Genomic_DNA"/>
</dbReference>
<evidence type="ECO:0000256" key="4">
    <source>
        <dbReference type="ARBA" id="ARBA00022777"/>
    </source>
</evidence>
<organism evidence="8 9">
    <name type="scientific">Agromyces fucosus</name>
    <dbReference type="NCBI Taxonomy" id="41985"/>
    <lineage>
        <taxon>Bacteria</taxon>
        <taxon>Bacillati</taxon>
        <taxon>Actinomycetota</taxon>
        <taxon>Actinomycetes</taxon>
        <taxon>Micrococcales</taxon>
        <taxon>Microbacteriaceae</taxon>
        <taxon>Agromyces</taxon>
    </lineage>
</organism>
<dbReference type="PROSITE" id="PS00584">
    <property type="entry name" value="PFKB_KINASES_2"/>
    <property type="match status" value="1"/>
</dbReference>
<dbReference type="InterPro" id="IPR029056">
    <property type="entry name" value="Ribokinase-like"/>
</dbReference>
<dbReference type="Gene3D" id="3.40.1190.20">
    <property type="match status" value="1"/>
</dbReference>
<proteinExistence type="inferred from homology"/>